<feature type="signal peptide" evidence="5">
    <location>
        <begin position="1"/>
        <end position="21"/>
    </location>
</feature>
<accession>A0A833RFD6</accession>
<dbReference type="Pfam" id="PF05498">
    <property type="entry name" value="RALF"/>
    <property type="match status" value="1"/>
</dbReference>
<dbReference type="InterPro" id="IPR008801">
    <property type="entry name" value="RALF"/>
</dbReference>
<dbReference type="GO" id="GO:0019722">
    <property type="term" value="P:calcium-mediated signaling"/>
    <property type="evidence" value="ECO:0007669"/>
    <property type="project" value="TreeGrafter"/>
</dbReference>
<organism evidence="6 7">
    <name type="scientific">Carex littledalei</name>
    <dbReference type="NCBI Taxonomy" id="544730"/>
    <lineage>
        <taxon>Eukaryota</taxon>
        <taxon>Viridiplantae</taxon>
        <taxon>Streptophyta</taxon>
        <taxon>Embryophyta</taxon>
        <taxon>Tracheophyta</taxon>
        <taxon>Spermatophyta</taxon>
        <taxon>Magnoliopsida</taxon>
        <taxon>Liliopsida</taxon>
        <taxon>Poales</taxon>
        <taxon>Cyperaceae</taxon>
        <taxon>Cyperoideae</taxon>
        <taxon>Cariceae</taxon>
        <taxon>Carex</taxon>
        <taxon>Carex subgen. Euthyceras</taxon>
    </lineage>
</organism>
<comment type="caution">
    <text evidence="6">The sequence shown here is derived from an EMBL/GenBank/DDBJ whole genome shotgun (WGS) entry which is preliminary data.</text>
</comment>
<keyword evidence="3 5" id="KW-0732">Signal</keyword>
<evidence type="ECO:0000313" key="6">
    <source>
        <dbReference type="EMBL" id="KAF3334354.1"/>
    </source>
</evidence>
<sequence length="108" mass="12549">MKTLVSFSLFLLLLLSWQCNAGEMEVKMGFSKQPMEKEMQMELDSEINRRVLWDYPQKRYISYEALRGDAVPCERRGVPYYNCRSLPSANPYTRGCEIITLCARDAVP</sequence>
<dbReference type="PANTHER" id="PTHR33136:SF36">
    <property type="entry name" value="PROTEIN RALF-LIKE 31"/>
    <property type="match status" value="1"/>
</dbReference>
<dbReference type="EMBL" id="SWLB01000009">
    <property type="protein sequence ID" value="KAF3334354.1"/>
    <property type="molecule type" value="Genomic_DNA"/>
</dbReference>
<evidence type="ECO:0000256" key="5">
    <source>
        <dbReference type="SAM" id="SignalP"/>
    </source>
</evidence>
<dbReference type="GO" id="GO:0005179">
    <property type="term" value="F:hormone activity"/>
    <property type="evidence" value="ECO:0007669"/>
    <property type="project" value="UniProtKB-KW"/>
</dbReference>
<evidence type="ECO:0000256" key="2">
    <source>
        <dbReference type="ARBA" id="ARBA00022702"/>
    </source>
</evidence>
<protein>
    <submittedName>
        <fullName evidence="6">Protein RALF-like 33</fullName>
    </submittedName>
</protein>
<evidence type="ECO:0000313" key="7">
    <source>
        <dbReference type="Proteomes" id="UP000623129"/>
    </source>
</evidence>
<evidence type="ECO:0000256" key="4">
    <source>
        <dbReference type="ARBA" id="ARBA00023157"/>
    </source>
</evidence>
<dbReference type="PANTHER" id="PTHR33136">
    <property type="entry name" value="RAPID ALKALINIZATION FACTOR-LIKE"/>
    <property type="match status" value="1"/>
</dbReference>
<reference evidence="6" key="1">
    <citation type="submission" date="2020-01" db="EMBL/GenBank/DDBJ databases">
        <title>Genome sequence of Kobresia littledalei, the first chromosome-level genome in the family Cyperaceae.</title>
        <authorList>
            <person name="Qu G."/>
        </authorList>
    </citation>
    <scope>NUCLEOTIDE SEQUENCE</scope>
    <source>
        <strain evidence="6">C.B.Clarke</strain>
        <tissue evidence="6">Leaf</tissue>
    </source>
</reference>
<dbReference type="AlphaFoldDB" id="A0A833RFD6"/>
<keyword evidence="4" id="KW-1015">Disulfide bond</keyword>
<keyword evidence="2" id="KW-0372">Hormone</keyword>
<proteinExistence type="inferred from homology"/>
<name>A0A833RFD6_9POAL</name>
<dbReference type="Proteomes" id="UP000623129">
    <property type="component" value="Unassembled WGS sequence"/>
</dbReference>
<comment type="similarity">
    <text evidence="1">Belongs to the plant rapid alkalinization factor (RALF) family.</text>
</comment>
<evidence type="ECO:0000256" key="1">
    <source>
        <dbReference type="ARBA" id="ARBA00009178"/>
    </source>
</evidence>
<keyword evidence="7" id="KW-1185">Reference proteome</keyword>
<dbReference type="OrthoDB" id="1613518at2759"/>
<feature type="chain" id="PRO_5032646887" evidence="5">
    <location>
        <begin position="22"/>
        <end position="108"/>
    </location>
</feature>
<gene>
    <name evidence="6" type="ORF">FCM35_KLT20958</name>
</gene>
<evidence type="ECO:0000256" key="3">
    <source>
        <dbReference type="ARBA" id="ARBA00022729"/>
    </source>
</evidence>
<dbReference type="GO" id="GO:0009506">
    <property type="term" value="C:plasmodesma"/>
    <property type="evidence" value="ECO:0007669"/>
    <property type="project" value="TreeGrafter"/>
</dbReference>